<dbReference type="InterPro" id="IPR044923">
    <property type="entry name" value="PolC_middle_finger_sf"/>
</dbReference>
<evidence type="ECO:0000256" key="10">
    <source>
        <dbReference type="ARBA" id="ARBA00049244"/>
    </source>
</evidence>
<dbReference type="GO" id="GO:0003677">
    <property type="term" value="F:DNA binding"/>
    <property type="evidence" value="ECO:0007669"/>
    <property type="project" value="UniProtKB-UniRule"/>
</dbReference>
<dbReference type="NCBIfam" id="TIGR00573">
    <property type="entry name" value="dnaq"/>
    <property type="match status" value="1"/>
</dbReference>
<dbReference type="Gene3D" id="1.10.150.870">
    <property type="match status" value="1"/>
</dbReference>
<dbReference type="SUPFAM" id="SSF53098">
    <property type="entry name" value="Ribonuclease H-like"/>
    <property type="match status" value="1"/>
</dbReference>
<dbReference type="GO" id="GO:0006261">
    <property type="term" value="P:DNA-templated DNA replication"/>
    <property type="evidence" value="ECO:0007669"/>
    <property type="project" value="UniProtKB-UniRule"/>
</dbReference>
<dbReference type="InterPro" id="IPR006054">
    <property type="entry name" value="DnaQ"/>
</dbReference>
<dbReference type="CDD" id="cd07435">
    <property type="entry name" value="PHP_PolIIIA_POLC"/>
    <property type="match status" value="1"/>
</dbReference>
<evidence type="ECO:0000256" key="4">
    <source>
        <dbReference type="ARBA" id="ARBA00022695"/>
    </source>
</evidence>
<evidence type="ECO:0000313" key="14">
    <source>
        <dbReference type="EMBL" id="SHK65224.1"/>
    </source>
</evidence>
<dbReference type="SMART" id="SM00481">
    <property type="entry name" value="POLIIIAc"/>
    <property type="match status" value="1"/>
</dbReference>
<dbReference type="Gene3D" id="3.30.1900.20">
    <property type="match status" value="2"/>
</dbReference>
<dbReference type="InterPro" id="IPR040982">
    <property type="entry name" value="DNA_pol3_finger"/>
</dbReference>
<dbReference type="Pfam" id="PF07733">
    <property type="entry name" value="DNA_pol3_alpha"/>
    <property type="match status" value="1"/>
</dbReference>
<dbReference type="Gene3D" id="3.30.420.10">
    <property type="entry name" value="Ribonuclease H-like superfamily/Ribonuclease H"/>
    <property type="match status" value="1"/>
</dbReference>
<keyword evidence="3 11" id="KW-0808">Transferase</keyword>
<protein>
    <recommendedName>
        <fullName evidence="11">DNA polymerase III PolC-type</fullName>
        <shortName evidence="11">PolIII</shortName>
        <ecNumber evidence="11">2.7.7.7</ecNumber>
    </recommendedName>
</protein>
<dbReference type="STRING" id="1121421.SAMN02745123_02623"/>
<keyword evidence="6 11" id="KW-0540">Nuclease</keyword>
<dbReference type="InterPro" id="IPR028112">
    <property type="entry name" value="DNA_PolC-type_N_I"/>
</dbReference>
<evidence type="ECO:0000259" key="12">
    <source>
        <dbReference type="SMART" id="SM00479"/>
    </source>
</evidence>
<dbReference type="FunFam" id="3.30.420.10:FF:000045">
    <property type="entry name" value="3'-5' exonuclease DinG"/>
    <property type="match status" value="1"/>
</dbReference>
<dbReference type="CDD" id="cd04484">
    <property type="entry name" value="polC_OBF"/>
    <property type="match status" value="1"/>
</dbReference>
<dbReference type="HAMAP" id="MF_00356">
    <property type="entry name" value="DNApol_PolC"/>
    <property type="match status" value="1"/>
</dbReference>
<keyword evidence="8 11" id="KW-0269">Exonuclease</keyword>
<dbReference type="GO" id="GO:0005737">
    <property type="term" value="C:cytoplasm"/>
    <property type="evidence" value="ECO:0007669"/>
    <property type="project" value="UniProtKB-SubCell"/>
</dbReference>
<keyword evidence="9 11" id="KW-0239">DNA-directed DNA polymerase</keyword>
<dbReference type="InterPro" id="IPR004805">
    <property type="entry name" value="DnaE2/DnaE/PolC"/>
</dbReference>
<dbReference type="Pfam" id="PF02811">
    <property type="entry name" value="PHP"/>
    <property type="match status" value="2"/>
</dbReference>
<evidence type="ECO:0000256" key="1">
    <source>
        <dbReference type="ARBA" id="ARBA00003452"/>
    </source>
</evidence>
<dbReference type="PANTHER" id="PTHR32294">
    <property type="entry name" value="DNA POLYMERASE III SUBUNIT ALPHA"/>
    <property type="match status" value="1"/>
</dbReference>
<comment type="similarity">
    <text evidence="11">Belongs to the DNA polymerase type-C family. PolC subfamily.</text>
</comment>
<evidence type="ECO:0000256" key="11">
    <source>
        <dbReference type="HAMAP-Rule" id="MF_00356"/>
    </source>
</evidence>
<accession>A0A1M6U7T1</accession>
<dbReference type="InterPro" id="IPR012337">
    <property type="entry name" value="RNaseH-like_sf"/>
</dbReference>
<dbReference type="Gene3D" id="1.10.150.700">
    <property type="entry name" value="PolC, middle finger domain"/>
    <property type="match status" value="1"/>
</dbReference>
<dbReference type="InterPro" id="IPR011708">
    <property type="entry name" value="DNA_pol3_alpha_NTPase_dom"/>
</dbReference>
<keyword evidence="5 11" id="KW-0235">DNA replication</keyword>
<dbReference type="Pfam" id="PF14480">
    <property type="entry name" value="DNA_pol3_a_NI"/>
    <property type="match status" value="1"/>
</dbReference>
<proteinExistence type="inferred from homology"/>
<dbReference type="InterPro" id="IPR013520">
    <property type="entry name" value="Ribonucl_H"/>
</dbReference>
<dbReference type="OrthoDB" id="9804290at2"/>
<name>A0A1M6U7T1_9FIRM</name>
<evidence type="ECO:0000256" key="7">
    <source>
        <dbReference type="ARBA" id="ARBA00022801"/>
    </source>
</evidence>
<dbReference type="Proteomes" id="UP000183997">
    <property type="component" value="Unassembled WGS sequence"/>
</dbReference>
<dbReference type="CDD" id="cd06127">
    <property type="entry name" value="DEDDh"/>
    <property type="match status" value="1"/>
</dbReference>
<evidence type="ECO:0000256" key="2">
    <source>
        <dbReference type="ARBA" id="ARBA00022490"/>
    </source>
</evidence>
<dbReference type="NCBIfam" id="NF001688">
    <property type="entry name" value="PRK00448.1"/>
    <property type="match status" value="1"/>
</dbReference>
<dbReference type="PANTHER" id="PTHR32294:SF5">
    <property type="entry name" value="DNA POLYMERASE III POLC-TYPE"/>
    <property type="match status" value="1"/>
</dbReference>
<dbReference type="Pfam" id="PF14579">
    <property type="entry name" value="HHH_6"/>
    <property type="match status" value="1"/>
</dbReference>
<evidence type="ECO:0000256" key="3">
    <source>
        <dbReference type="ARBA" id="ARBA00022679"/>
    </source>
</evidence>
<dbReference type="Pfam" id="PF00929">
    <property type="entry name" value="RNase_T"/>
    <property type="match status" value="1"/>
</dbReference>
<evidence type="ECO:0000256" key="9">
    <source>
        <dbReference type="ARBA" id="ARBA00022932"/>
    </source>
</evidence>
<comment type="catalytic activity">
    <reaction evidence="10 11">
        <text>DNA(n) + a 2'-deoxyribonucleoside 5'-triphosphate = DNA(n+1) + diphosphate</text>
        <dbReference type="Rhea" id="RHEA:22508"/>
        <dbReference type="Rhea" id="RHEA-COMP:17339"/>
        <dbReference type="Rhea" id="RHEA-COMP:17340"/>
        <dbReference type="ChEBI" id="CHEBI:33019"/>
        <dbReference type="ChEBI" id="CHEBI:61560"/>
        <dbReference type="ChEBI" id="CHEBI:173112"/>
        <dbReference type="EC" id="2.7.7.7"/>
    </reaction>
</comment>
<dbReference type="SUPFAM" id="SSF160975">
    <property type="entry name" value="AF1531-like"/>
    <property type="match status" value="1"/>
</dbReference>
<feature type="domain" description="Polymerase/histidinol phosphatase N-terminal" evidence="13">
    <location>
        <begin position="329"/>
        <end position="396"/>
    </location>
</feature>
<dbReference type="GO" id="GO:0008408">
    <property type="term" value="F:3'-5' exonuclease activity"/>
    <property type="evidence" value="ECO:0007669"/>
    <property type="project" value="UniProtKB-UniRule"/>
</dbReference>
<dbReference type="EC" id="2.7.7.7" evidence="11"/>
<dbReference type="InterPro" id="IPR036397">
    <property type="entry name" value="RNaseH_sf"/>
</dbReference>
<gene>
    <name evidence="11" type="primary">polC</name>
    <name evidence="14" type="ORF">SAMN02745123_02623</name>
</gene>
<keyword evidence="15" id="KW-1185">Reference proteome</keyword>
<evidence type="ECO:0000256" key="8">
    <source>
        <dbReference type="ARBA" id="ARBA00022839"/>
    </source>
</evidence>
<keyword evidence="4 11" id="KW-0548">Nucleotidyltransferase</keyword>
<dbReference type="Gene3D" id="2.40.50.140">
    <property type="entry name" value="Nucleic acid-binding proteins"/>
    <property type="match status" value="1"/>
</dbReference>
<dbReference type="Pfam" id="PF17657">
    <property type="entry name" value="DNA_pol3_finger"/>
    <property type="match status" value="1"/>
</dbReference>
<dbReference type="Pfam" id="PF11490">
    <property type="entry name" value="DNA_pol3_a_NII"/>
    <property type="match status" value="1"/>
</dbReference>
<dbReference type="EMBL" id="FRAR01000019">
    <property type="protein sequence ID" value="SHK65224.1"/>
    <property type="molecule type" value="Genomic_DNA"/>
</dbReference>
<dbReference type="Gene3D" id="6.10.140.1510">
    <property type="match status" value="1"/>
</dbReference>
<dbReference type="SMART" id="SM00479">
    <property type="entry name" value="EXOIII"/>
    <property type="match status" value="1"/>
</dbReference>
<dbReference type="InterPro" id="IPR012340">
    <property type="entry name" value="NA-bd_OB-fold"/>
</dbReference>
<comment type="subcellular location">
    <subcellularLocation>
        <location evidence="11">Cytoplasm</location>
    </subcellularLocation>
</comment>
<evidence type="ECO:0000256" key="6">
    <source>
        <dbReference type="ARBA" id="ARBA00022722"/>
    </source>
</evidence>
<dbReference type="NCBIfam" id="TIGR01405">
    <property type="entry name" value="polC_Gram_pos"/>
    <property type="match status" value="1"/>
</dbReference>
<keyword evidence="7 11" id="KW-0378">Hydrolase</keyword>
<evidence type="ECO:0000256" key="5">
    <source>
        <dbReference type="ARBA" id="ARBA00022705"/>
    </source>
</evidence>
<keyword evidence="2 11" id="KW-0963">Cytoplasm</keyword>
<sequence>MAVSLLDVLDKHKQHSNNLQEDIFKHAKITRVAVNTQKRQWKLSLHLEQQLTGEEILQLQSALECLTPGPVLLALDIQQPTTTAVTNQPDFELIKAELAHRYPVLRGCLQKVEWQWQEHCLTLFLPDEVTHELLKGRECDFYLKNWLKAKCGLETDVQMTIRHQPEEDESWCQLQEQIEQEIREKLVIEQNSAPPSKEKTSSASHTGDPRIIIGKAIKGQTTPVVEIQEEERSVVIQGKIFDVDFRQLKSGRQIVTFCLTDNTDSIEVKKFLDEGDTETSERLKNGLWVVVRGPAQYDKFSQELTVMAYDINLGNAPPVRMDTASEKRVELHLHTKMSSMDSVCGTADAVKLAAAWGHPAVAITDHGVVQAFPDAYAAAKKAGIKLIYGVEGYLIDDGIPTLWNLQENQPLANLPYVILDFETTGFSPRTDDIIEIGAVKYSEGNEVARFTTLVKPGKEIPYEVTKLTGITPEMVKDAPAVPEALGALQEFIGDSVLVAHNASFDLGFLKVGFRRHLQVEVKNTVIDTLGVARILLPTLKNHKLGTLVKEFKIELANHHRAVDDAAATGKLWLLLLKKLMEQGTTELKQLNELGRGVQQDKLRSRHITILVKDEIGLKNLYQLITLSHLQYFHRQPRIPRQELVKRREGLIIGSACEAGELFQALLAGASQEELENIAAFYDYLEIQPLGNNEFLVRNGQVNTQEDLRELNRKVVSLGEKLGIPVVATGDVHFLNPEDEVYRRILMAGKGFEDADQQAPLYFKTTQEMLEEFLYLGSDTARQVVVRNPQQIADSVNSFKPIPDILHPPAIEGAEQQITDMTLQKAQELYGEPLPEVVQQRVDKELKSIIGNGFAVLYLIAQKLVKKSMDDGYLVGSRGSVGSSLVATFTGITEVNPLPPHYRCPNCRNSEFLTDGSAGCGADMPDKNCPTCGTAFVKDGHDIPFEVFLGFEGDKVPDIDLNFSGEYQPRAHKYTEELFGKEYVYRAGTIGTIADKTAFGFVKNYFEERNIKKKNAELKRLVNGCAGVKRTTGQHPGGLMVVPNHLDVHMFTPVQRPADDVKSDTRTTHFDYHSIHDSLVKLDILGHDDPTVIRMLEDLTGLNARQIPLDDPKTMSLFSSTEALGVAPEQVRSQVGTYAIPEFGTKFVRQMLVDTNPNTFSELVRISGFSHGTDVWLNNAQDLIRQGTCKLSEAISARDDIMVYLIYQGLLPKQAFKIMEGVRKGKGVTEEDAETMRAQGVPEWYIESCRKIKYMFPKAHATAYVMMAFRIAWFKVYRPEAFYAAYFTVRADDFDADLMVQGEGKIRQVIEEIEEKGNAAATKEKNLLTILEVALEMNQRGIKLLPVNLEKSDAAKFIITPDGLLSPFGGLQGVGSAAAQSIVAAREEAPFTSIDDLRSRAKVSKTVIEVLQNHGSLRNLQESDQMALF</sequence>
<dbReference type="InterPro" id="IPR024754">
    <property type="entry name" value="DNA_PolC-like_N_II"/>
</dbReference>
<reference evidence="15" key="1">
    <citation type="submission" date="2016-11" db="EMBL/GenBank/DDBJ databases">
        <authorList>
            <person name="Varghese N."/>
            <person name="Submissions S."/>
        </authorList>
    </citation>
    <scope>NUCLEOTIDE SEQUENCE [LARGE SCALE GENOMIC DNA]</scope>
    <source>
        <strain evidence="15">DSM 10349</strain>
    </source>
</reference>
<organism evidence="14 15">
    <name type="scientific">Desulforamulus aeronauticus DSM 10349</name>
    <dbReference type="NCBI Taxonomy" id="1121421"/>
    <lineage>
        <taxon>Bacteria</taxon>
        <taxon>Bacillati</taxon>
        <taxon>Bacillota</taxon>
        <taxon>Clostridia</taxon>
        <taxon>Eubacteriales</taxon>
        <taxon>Peptococcaceae</taxon>
        <taxon>Desulforamulus</taxon>
    </lineage>
</organism>
<comment type="function">
    <text evidence="1 11">Required for replicative DNA synthesis. This DNA polymerase also exhibits 3' to 5' exonuclease activity.</text>
</comment>
<dbReference type="InterPro" id="IPR003141">
    <property type="entry name" value="Pol/His_phosphatase_N"/>
</dbReference>
<evidence type="ECO:0000313" key="15">
    <source>
        <dbReference type="Proteomes" id="UP000183997"/>
    </source>
</evidence>
<feature type="domain" description="Exonuclease" evidence="12">
    <location>
        <begin position="415"/>
        <end position="581"/>
    </location>
</feature>
<dbReference type="GO" id="GO:0003887">
    <property type="term" value="F:DNA-directed DNA polymerase activity"/>
    <property type="evidence" value="ECO:0007669"/>
    <property type="project" value="UniProtKB-UniRule"/>
</dbReference>
<dbReference type="RefSeq" id="WP_072915136.1">
    <property type="nucleotide sequence ID" value="NZ_FRAR01000019.1"/>
</dbReference>
<dbReference type="InterPro" id="IPR004013">
    <property type="entry name" value="PHP_dom"/>
</dbReference>
<dbReference type="Gene3D" id="3.20.20.140">
    <property type="entry name" value="Metal-dependent hydrolases"/>
    <property type="match status" value="2"/>
</dbReference>
<dbReference type="InterPro" id="IPR029460">
    <property type="entry name" value="DNAPol_HHH"/>
</dbReference>
<evidence type="ECO:0000259" key="13">
    <source>
        <dbReference type="SMART" id="SM00481"/>
    </source>
</evidence>
<dbReference type="InterPro" id="IPR006308">
    <property type="entry name" value="Pol_III_a_PolC-type_gram_pos"/>
</dbReference>